<dbReference type="GO" id="GO:0030476">
    <property type="term" value="P:ascospore wall assembly"/>
    <property type="evidence" value="ECO:0007669"/>
    <property type="project" value="EnsemblFungi"/>
</dbReference>
<evidence type="ECO:0000256" key="4">
    <source>
        <dbReference type="ARBA" id="ARBA00022927"/>
    </source>
</evidence>
<evidence type="ECO:0000313" key="9">
    <source>
        <dbReference type="Proteomes" id="UP000005666"/>
    </source>
</evidence>
<name>G8C0F6_TETPH</name>
<gene>
    <name evidence="8" type="primary">TPHA0M00970</name>
    <name evidence="8" type="ordered locus">TPHA_0M00970</name>
</gene>
<feature type="compositionally biased region" description="Low complexity" evidence="7">
    <location>
        <begin position="786"/>
        <end position="804"/>
    </location>
</feature>
<dbReference type="GO" id="GO:0005829">
    <property type="term" value="C:cytosol"/>
    <property type="evidence" value="ECO:0007669"/>
    <property type="project" value="GOC"/>
</dbReference>
<organism evidence="8 9">
    <name type="scientific">Tetrapisispora phaffii (strain ATCC 24235 / CBS 4417 / NBRC 1672 / NRRL Y-8282 / UCD 70-5)</name>
    <name type="common">Yeast</name>
    <name type="synonym">Fabospora phaffii</name>
    <dbReference type="NCBI Taxonomy" id="1071381"/>
    <lineage>
        <taxon>Eukaryota</taxon>
        <taxon>Fungi</taxon>
        <taxon>Dikarya</taxon>
        <taxon>Ascomycota</taxon>
        <taxon>Saccharomycotina</taxon>
        <taxon>Saccharomycetes</taxon>
        <taxon>Saccharomycetales</taxon>
        <taxon>Saccharomycetaceae</taxon>
        <taxon>Tetrapisispora</taxon>
    </lineage>
</organism>
<dbReference type="EMBL" id="HE612868">
    <property type="protein sequence ID" value="CCE65671.1"/>
    <property type="molecule type" value="Genomic_DNA"/>
</dbReference>
<evidence type="ECO:0000313" key="8">
    <source>
        <dbReference type="EMBL" id="CCE65671.1"/>
    </source>
</evidence>
<dbReference type="GO" id="GO:0042147">
    <property type="term" value="P:retrograde transport, endosome to Golgi"/>
    <property type="evidence" value="ECO:0007669"/>
    <property type="project" value="EnsemblFungi"/>
</dbReference>
<protein>
    <recommendedName>
        <fullName evidence="10">Vacuolar protein sorting-associated protein 54 C-terminal domain-containing protein</fullName>
    </recommendedName>
</protein>
<dbReference type="RefSeq" id="XP_003688105.1">
    <property type="nucleotide sequence ID" value="XM_003688057.1"/>
</dbReference>
<proteinExistence type="inferred from homology"/>
<keyword evidence="4" id="KW-0653">Protein transport</keyword>
<dbReference type="GO" id="GO:0090156">
    <property type="term" value="P:intracellular sphingolipid homeostasis"/>
    <property type="evidence" value="ECO:0007669"/>
    <property type="project" value="EnsemblFungi"/>
</dbReference>
<keyword evidence="3" id="KW-0813">Transport</keyword>
<comment type="similarity">
    <text evidence="2">Belongs to the VPS54 family.</text>
</comment>
<dbReference type="PANTHER" id="PTHR12965">
    <property type="entry name" value="VACUOLAR PROTEIN SORTING 54"/>
    <property type="match status" value="1"/>
</dbReference>
<feature type="region of interest" description="Disordered" evidence="7">
    <location>
        <begin position="536"/>
        <end position="575"/>
    </location>
</feature>
<dbReference type="OMA" id="FSFVQSY"/>
<feature type="compositionally biased region" description="Polar residues" evidence="7">
    <location>
        <begin position="539"/>
        <end position="575"/>
    </location>
</feature>
<keyword evidence="6" id="KW-0175">Coiled coil</keyword>
<evidence type="ECO:0000256" key="7">
    <source>
        <dbReference type="SAM" id="MobiDB-lite"/>
    </source>
</evidence>
<dbReference type="eggNOG" id="KOG2115">
    <property type="taxonomic scope" value="Eukaryota"/>
</dbReference>
<feature type="region of interest" description="Disordered" evidence="7">
    <location>
        <begin position="770"/>
        <end position="807"/>
    </location>
</feature>
<dbReference type="STRING" id="1071381.G8C0F6"/>
<dbReference type="GO" id="GO:0006896">
    <property type="term" value="P:Golgi to vacuole transport"/>
    <property type="evidence" value="ECO:0007669"/>
    <property type="project" value="EnsemblFungi"/>
</dbReference>
<dbReference type="Proteomes" id="UP000005666">
    <property type="component" value="Chromosome 13"/>
</dbReference>
<sequence>MDPSNIKINKSSTIEPNSSGSYTMTDVNGEFIQPPKIIEPTSMDSTLGEDDETSLNDDILSISESTKNKHLSRMSLDSASVRKSFESSIAGRSSRTFGFGHGIHSGSQDFSPLGNNSIYEIVMNTRRKNWLGFPTSYDIPPVTLSKNEIEKNWKADIKNYIESVKQEYLIFESTNNLKNMNRLEQIKQLEDYNNNDETQTKGKNEFNDTINDQQQGNMFAKDLGQVPEFYFDKDFQLDNPRIFHKVLDGLRFNLTNVKVSENTDREEEFNQINERLNDYLDAVEGLLVTEISKSSHKFYHALSNVDQIQDKVKNSIQGLDKISDGLIDIDKNKIQKEIEKLQNMIKQKNIEKLEQGLLQVKAILVESDNCKKLFQEEKFDECMTLINTVNKLVKGDKSDDPIVQKITNNWPHDLVDLRAVPSLSETREYLTNMNIEIGGKFSLQLCDILMKDLQNYCKTSDTNEVLDRLQNKTRSRRYLEISKELQDSITVLIDKLFKCEELTSSFSFFQDKLITELKTIIKLYLPNEKKAVSNEEADTSISLENSPNPESLHNSKGTQENNAVPQPKQTSSGTKLSKLIKEQTSEEFQQTLLHIFTHASEALRRLYRYQKMLLDTSLNEIISANDPNINEYDMITQLDIRNGINEGIKIIQLRMGKIIIVRRDISSQLSYSEFLKLYAIVVCFIQECEEVSGEFLTKYLSDVLESQIQAYINFQNVKNSRLLREITKKDAWLPYIVEPTVQRDVNDILVSMDIDPLDWTNELQLVKAKSSNRNNEVGEKELESVNGDNNSGNGNNTAESNTASVENNDGVKVTKAHSNSDNNGVVIPKKPVGHRKSVVVGDKTFVASESLITIIGKIKEIMILSIDLPSVYLPNFERNISNLLEAFNANILRIFSEDKANSIQAQNPNPDQLKPSVNRNYSIIGESLDCLVEFIKVIQKFYRRLMSSSKDFNKKKNATGTTNKNFPNAFPSQHNNSVDYIQLLQLYQSTIEKIYLANAPPPPA</sequence>
<reference evidence="8 9" key="1">
    <citation type="journal article" date="2011" name="Proc. Natl. Acad. Sci. U.S.A.">
        <title>Evolutionary erosion of yeast sex chromosomes by mating-type switching accidents.</title>
        <authorList>
            <person name="Gordon J.L."/>
            <person name="Armisen D."/>
            <person name="Proux-Wera E."/>
            <person name="Oheigeartaigh S.S."/>
            <person name="Byrne K.P."/>
            <person name="Wolfe K.H."/>
        </authorList>
    </citation>
    <scope>NUCLEOTIDE SEQUENCE [LARGE SCALE GENOMIC DNA]</scope>
    <source>
        <strain evidence="9">ATCC 24235 / CBS 4417 / NBRC 1672 / NRRL Y-8282 / UCD 70-5</strain>
    </source>
</reference>
<dbReference type="GO" id="GO:0000938">
    <property type="term" value="C:GARP complex"/>
    <property type="evidence" value="ECO:0007669"/>
    <property type="project" value="EnsemblFungi"/>
</dbReference>
<keyword evidence="9" id="KW-1185">Reference proteome</keyword>
<dbReference type="HOGENOM" id="CLU_324701_0_0_1"/>
<feature type="region of interest" description="Disordered" evidence="7">
    <location>
        <begin position="1"/>
        <end position="21"/>
    </location>
</feature>
<evidence type="ECO:0000256" key="6">
    <source>
        <dbReference type="ARBA" id="ARBA00023054"/>
    </source>
</evidence>
<dbReference type="GO" id="GO:0006623">
    <property type="term" value="P:protein targeting to vacuole"/>
    <property type="evidence" value="ECO:0007669"/>
    <property type="project" value="EnsemblFungi"/>
</dbReference>
<dbReference type="OrthoDB" id="10259024at2759"/>
<evidence type="ECO:0000256" key="2">
    <source>
        <dbReference type="ARBA" id="ARBA00009150"/>
    </source>
</evidence>
<dbReference type="KEGG" id="tpf:TPHA_0M00970"/>
<dbReference type="GeneID" id="11532022"/>
<evidence type="ECO:0000256" key="5">
    <source>
        <dbReference type="ARBA" id="ARBA00023034"/>
    </source>
</evidence>
<dbReference type="PANTHER" id="PTHR12965:SF0">
    <property type="entry name" value="VACUOLAR PROTEIN SORTING-ASSOCIATED PROTEIN 54"/>
    <property type="match status" value="1"/>
</dbReference>
<comment type="subcellular location">
    <subcellularLocation>
        <location evidence="1">Golgi apparatus</location>
        <location evidence="1">trans-Golgi network</location>
    </subcellularLocation>
</comment>
<dbReference type="InterPro" id="IPR039745">
    <property type="entry name" value="Vps54"/>
</dbReference>
<evidence type="ECO:0000256" key="1">
    <source>
        <dbReference type="ARBA" id="ARBA00004601"/>
    </source>
</evidence>
<evidence type="ECO:0008006" key="10">
    <source>
        <dbReference type="Google" id="ProtNLM"/>
    </source>
</evidence>
<accession>G8C0F6</accession>
<keyword evidence="5" id="KW-0333">Golgi apparatus</keyword>
<dbReference type="GO" id="GO:0019905">
    <property type="term" value="F:syntaxin binding"/>
    <property type="evidence" value="ECO:0007669"/>
    <property type="project" value="TreeGrafter"/>
</dbReference>
<dbReference type="AlphaFoldDB" id="G8C0F6"/>
<evidence type="ECO:0000256" key="3">
    <source>
        <dbReference type="ARBA" id="ARBA00022448"/>
    </source>
</evidence>